<dbReference type="PROSITE" id="PS50931">
    <property type="entry name" value="HTH_LYSR"/>
    <property type="match status" value="1"/>
</dbReference>
<reference evidence="2" key="1">
    <citation type="submission" date="2019-11" db="EMBL/GenBank/DDBJ databases">
        <title>Epiphytic Pseudomonas syringae from cherry orchards.</title>
        <authorList>
            <person name="Hulin M.T."/>
        </authorList>
    </citation>
    <scope>NUCLEOTIDE SEQUENCE</scope>
    <source>
        <strain evidence="2">PA-2-1F</strain>
    </source>
</reference>
<evidence type="ECO:0000313" key="2">
    <source>
        <dbReference type="EMBL" id="MCF5657810.1"/>
    </source>
</evidence>
<dbReference type="InterPro" id="IPR036390">
    <property type="entry name" value="WH_DNA-bd_sf"/>
</dbReference>
<comment type="caution">
    <text evidence="2">The sequence shown here is derived from an EMBL/GenBank/DDBJ whole genome shotgun (WGS) entry which is preliminary data.</text>
</comment>
<dbReference type="SUPFAM" id="SSF46785">
    <property type="entry name" value="Winged helix' DNA-binding domain"/>
    <property type="match status" value="1"/>
</dbReference>
<dbReference type="EMBL" id="WJZX01000146">
    <property type="protein sequence ID" value="MCF5657810.1"/>
    <property type="molecule type" value="Genomic_DNA"/>
</dbReference>
<dbReference type="RefSeq" id="WP_329608661.1">
    <property type="nucleotide sequence ID" value="NZ_WJZX01000146.1"/>
</dbReference>
<sequence>MNWDDLKVFIFVAKSNNVTEAGNSLKVSASTVSRKIAALEESLST</sequence>
<dbReference type="InterPro" id="IPR036388">
    <property type="entry name" value="WH-like_DNA-bd_sf"/>
</dbReference>
<accession>A0AAP2S861</accession>
<dbReference type="AlphaFoldDB" id="A0AAP2S861"/>
<evidence type="ECO:0000259" key="1">
    <source>
        <dbReference type="PROSITE" id="PS50931"/>
    </source>
</evidence>
<dbReference type="GO" id="GO:0003700">
    <property type="term" value="F:DNA-binding transcription factor activity"/>
    <property type="evidence" value="ECO:0007669"/>
    <property type="project" value="InterPro"/>
</dbReference>
<organism evidence="2 3">
    <name type="scientific">Pseudomonas poae</name>
    <dbReference type="NCBI Taxonomy" id="200451"/>
    <lineage>
        <taxon>Bacteria</taxon>
        <taxon>Pseudomonadati</taxon>
        <taxon>Pseudomonadota</taxon>
        <taxon>Gammaproteobacteria</taxon>
        <taxon>Pseudomonadales</taxon>
        <taxon>Pseudomonadaceae</taxon>
        <taxon>Pseudomonas</taxon>
    </lineage>
</organism>
<dbReference type="Gene3D" id="1.10.10.10">
    <property type="entry name" value="Winged helix-like DNA-binding domain superfamily/Winged helix DNA-binding domain"/>
    <property type="match status" value="1"/>
</dbReference>
<name>A0AAP2S861_9PSED</name>
<dbReference type="Pfam" id="PF00126">
    <property type="entry name" value="HTH_1"/>
    <property type="match status" value="1"/>
</dbReference>
<gene>
    <name evidence="2" type="ORF">GIV46_22625</name>
</gene>
<feature type="non-terminal residue" evidence="2">
    <location>
        <position position="45"/>
    </location>
</feature>
<dbReference type="Proteomes" id="UP000814126">
    <property type="component" value="Unassembled WGS sequence"/>
</dbReference>
<evidence type="ECO:0000313" key="3">
    <source>
        <dbReference type="Proteomes" id="UP000814126"/>
    </source>
</evidence>
<dbReference type="InterPro" id="IPR000847">
    <property type="entry name" value="LysR_HTH_N"/>
</dbReference>
<protein>
    <submittedName>
        <fullName evidence="2">LysR family transcriptional regulator</fullName>
    </submittedName>
</protein>
<feature type="domain" description="HTH lysR-type" evidence="1">
    <location>
        <begin position="1"/>
        <end position="45"/>
    </location>
</feature>
<proteinExistence type="predicted"/>